<evidence type="ECO:0000313" key="4">
    <source>
        <dbReference type="Proteomes" id="UP000652354"/>
    </source>
</evidence>
<keyword evidence="4" id="KW-1185">Reference proteome</keyword>
<reference evidence="3" key="1">
    <citation type="submission" date="2021-01" db="EMBL/GenBank/DDBJ databases">
        <title>Whole genome shotgun sequence of Demequina activiva NBRC 110675.</title>
        <authorList>
            <person name="Komaki H."/>
            <person name="Tamura T."/>
        </authorList>
    </citation>
    <scope>NUCLEOTIDE SEQUENCE</scope>
    <source>
        <strain evidence="3">NBRC 110675</strain>
    </source>
</reference>
<evidence type="ECO:0000313" key="3">
    <source>
        <dbReference type="EMBL" id="GIG55437.1"/>
    </source>
</evidence>
<name>A0A919UH12_9MICO</name>
<proteinExistence type="predicted"/>
<protein>
    <recommendedName>
        <fullName evidence="5">DUF5666 domain-containing protein</fullName>
    </recommendedName>
</protein>
<dbReference type="EMBL" id="BONR01000005">
    <property type="protein sequence ID" value="GIG55437.1"/>
    <property type="molecule type" value="Genomic_DNA"/>
</dbReference>
<feature type="chain" id="PRO_5038425060" description="DUF5666 domain-containing protein" evidence="2">
    <location>
        <begin position="18"/>
        <end position="112"/>
    </location>
</feature>
<gene>
    <name evidence="3" type="ORF">Dac01nite_21890</name>
</gene>
<sequence length="112" mass="11351">MRALTVTVATAAAAALAACGADGSTPEREPEAVGTATAADHGGGATRIAFEPDAGYDYFEGTTFVLDEQVSVGGTVTSASAIESGDRLEVWTGPCAESFPVQCTVEHVEVLD</sequence>
<dbReference type="AlphaFoldDB" id="A0A919UH12"/>
<organism evidence="3 4">
    <name type="scientific">Demequina activiva</name>
    <dbReference type="NCBI Taxonomy" id="1582364"/>
    <lineage>
        <taxon>Bacteria</taxon>
        <taxon>Bacillati</taxon>
        <taxon>Actinomycetota</taxon>
        <taxon>Actinomycetes</taxon>
        <taxon>Micrococcales</taxon>
        <taxon>Demequinaceae</taxon>
        <taxon>Demequina</taxon>
    </lineage>
</organism>
<dbReference type="RefSeq" id="WP_203656908.1">
    <property type="nucleotide sequence ID" value="NZ_BONR01000005.1"/>
</dbReference>
<keyword evidence="2" id="KW-0732">Signal</keyword>
<evidence type="ECO:0000256" key="2">
    <source>
        <dbReference type="SAM" id="SignalP"/>
    </source>
</evidence>
<dbReference type="PROSITE" id="PS51257">
    <property type="entry name" value="PROKAR_LIPOPROTEIN"/>
    <property type="match status" value="1"/>
</dbReference>
<dbReference type="Proteomes" id="UP000652354">
    <property type="component" value="Unassembled WGS sequence"/>
</dbReference>
<evidence type="ECO:0008006" key="5">
    <source>
        <dbReference type="Google" id="ProtNLM"/>
    </source>
</evidence>
<comment type="caution">
    <text evidence="3">The sequence shown here is derived from an EMBL/GenBank/DDBJ whole genome shotgun (WGS) entry which is preliminary data.</text>
</comment>
<feature type="region of interest" description="Disordered" evidence="1">
    <location>
        <begin position="19"/>
        <end position="44"/>
    </location>
</feature>
<evidence type="ECO:0000256" key="1">
    <source>
        <dbReference type="SAM" id="MobiDB-lite"/>
    </source>
</evidence>
<feature type="signal peptide" evidence="2">
    <location>
        <begin position="1"/>
        <end position="17"/>
    </location>
</feature>
<accession>A0A919UH12</accession>